<proteinExistence type="predicted"/>
<dbReference type="Gene3D" id="2.120.10.30">
    <property type="entry name" value="TolB, C-terminal domain"/>
    <property type="match status" value="1"/>
</dbReference>
<dbReference type="EMBL" id="CAJPWZ010001292">
    <property type="protein sequence ID" value="CAG2212220.1"/>
    <property type="molecule type" value="Genomic_DNA"/>
</dbReference>
<sequence>MRLLVNNHFDKLEKKLKLEIEETVKQTTEKIRKTILLVHEIEKKIYENTADLKDIRSYASELQTFLGMKEMQNRITENEKSMQSLLDDGLLQKIIINSAVETHIGNCISEIKVFGSVEILTNQERLSLKKTKNKQAQLLAVQKQQSIQDITLNREETLTSDYSGTIRGCCVTPENQLLLTHHSSKKLSIMDLNGSCLASIPIGYGDSYDVACLDNNNVAVTSGDSRCRGITIIHLPDRNRMKFIELPGKPYSIASNDEMMLCVVQNMGIYQIDKKVYKTSIFIKGDFPMKSFVVTCGDKIYYSNDKSSVICTNHSGEPLWTFKYESILNQPRGATFDNYGNLYITGESSCNVVVLSSDGKQHREILTGSDGLQIPSAIFFDKIQIG</sequence>
<reference evidence="1" key="1">
    <citation type="submission" date="2021-03" db="EMBL/GenBank/DDBJ databases">
        <authorList>
            <person name="Bekaert M."/>
        </authorList>
    </citation>
    <scope>NUCLEOTIDE SEQUENCE</scope>
</reference>
<dbReference type="InterPro" id="IPR011042">
    <property type="entry name" value="6-blade_b-propeller_TolB-like"/>
</dbReference>
<dbReference type="Proteomes" id="UP000683360">
    <property type="component" value="Unassembled WGS sequence"/>
</dbReference>
<evidence type="ECO:0000313" key="2">
    <source>
        <dbReference type="Proteomes" id="UP000683360"/>
    </source>
</evidence>
<gene>
    <name evidence="1" type="ORF">MEDL_26212</name>
</gene>
<organism evidence="1 2">
    <name type="scientific">Mytilus edulis</name>
    <name type="common">Blue mussel</name>
    <dbReference type="NCBI Taxonomy" id="6550"/>
    <lineage>
        <taxon>Eukaryota</taxon>
        <taxon>Metazoa</taxon>
        <taxon>Spiralia</taxon>
        <taxon>Lophotrochozoa</taxon>
        <taxon>Mollusca</taxon>
        <taxon>Bivalvia</taxon>
        <taxon>Autobranchia</taxon>
        <taxon>Pteriomorphia</taxon>
        <taxon>Mytilida</taxon>
        <taxon>Mytiloidea</taxon>
        <taxon>Mytilidae</taxon>
        <taxon>Mytilinae</taxon>
        <taxon>Mytilus</taxon>
    </lineage>
</organism>
<dbReference type="SUPFAM" id="SSF63829">
    <property type="entry name" value="Calcium-dependent phosphotriesterase"/>
    <property type="match status" value="1"/>
</dbReference>
<dbReference type="OrthoDB" id="6097744at2759"/>
<protein>
    <submittedName>
        <fullName evidence="1">Uncharacterized protein</fullName>
    </submittedName>
</protein>
<name>A0A8S3RSM4_MYTED</name>
<comment type="caution">
    <text evidence="1">The sequence shown here is derived from an EMBL/GenBank/DDBJ whole genome shotgun (WGS) entry which is preliminary data.</text>
</comment>
<accession>A0A8S3RSM4</accession>
<evidence type="ECO:0000313" key="1">
    <source>
        <dbReference type="EMBL" id="CAG2212220.1"/>
    </source>
</evidence>
<dbReference type="AlphaFoldDB" id="A0A8S3RSM4"/>
<keyword evidence="2" id="KW-1185">Reference proteome</keyword>